<proteinExistence type="predicted"/>
<gene>
    <name evidence="2" type="ORF">SCF082_LOCUS30151</name>
</gene>
<evidence type="ECO:0000313" key="2">
    <source>
        <dbReference type="EMBL" id="CAK9055836.1"/>
    </source>
</evidence>
<feature type="non-terminal residue" evidence="2">
    <location>
        <position position="1"/>
    </location>
</feature>
<evidence type="ECO:0008006" key="4">
    <source>
        <dbReference type="Google" id="ProtNLM"/>
    </source>
</evidence>
<keyword evidence="3" id="KW-1185">Reference proteome</keyword>
<organism evidence="2 3">
    <name type="scientific">Durusdinium trenchii</name>
    <dbReference type="NCBI Taxonomy" id="1381693"/>
    <lineage>
        <taxon>Eukaryota</taxon>
        <taxon>Sar</taxon>
        <taxon>Alveolata</taxon>
        <taxon>Dinophyceae</taxon>
        <taxon>Suessiales</taxon>
        <taxon>Symbiodiniaceae</taxon>
        <taxon>Durusdinium</taxon>
    </lineage>
</organism>
<reference evidence="2 3" key="1">
    <citation type="submission" date="2024-02" db="EMBL/GenBank/DDBJ databases">
        <authorList>
            <person name="Chen Y."/>
            <person name="Shah S."/>
            <person name="Dougan E. K."/>
            <person name="Thang M."/>
            <person name="Chan C."/>
        </authorList>
    </citation>
    <scope>NUCLEOTIDE SEQUENCE [LARGE SCALE GENOMIC DNA]</scope>
</reference>
<evidence type="ECO:0000313" key="3">
    <source>
        <dbReference type="Proteomes" id="UP001642464"/>
    </source>
</evidence>
<feature type="region of interest" description="Disordered" evidence="1">
    <location>
        <begin position="194"/>
        <end position="217"/>
    </location>
</feature>
<accession>A0ABP0MWY8</accession>
<name>A0ABP0MWY8_9DINO</name>
<comment type="caution">
    <text evidence="2">The sequence shown here is derived from an EMBL/GenBank/DDBJ whole genome shotgun (WGS) entry which is preliminary data.</text>
</comment>
<sequence length="217" mass="24811">QVERMDARDFQVLFIDNLPWKLDLSEGLGARGCHHVQETDRGQVKWWRFLRHKGDRNMLVRQLMAGVLTLSAYVGYCAETERIYMSLHALSQRMVGSVSWPKNQYITVRALVQRMHKRVCDRMGVTIRSTLKVLSTRVAAELSGLLTAQKLPKSVGFRPLHRVCQKLPQGFVNLRNTCLEVAVSTRLVAKSRAWELDRDSDESEEESENGSDAELAR</sequence>
<evidence type="ECO:0000256" key="1">
    <source>
        <dbReference type="SAM" id="MobiDB-lite"/>
    </source>
</evidence>
<dbReference type="Proteomes" id="UP001642464">
    <property type="component" value="Unassembled WGS sequence"/>
</dbReference>
<dbReference type="EMBL" id="CAXAMM010024713">
    <property type="protein sequence ID" value="CAK9055836.1"/>
    <property type="molecule type" value="Genomic_DNA"/>
</dbReference>
<protein>
    <recommendedName>
        <fullName evidence="4">RNA-directed DNA polymerase</fullName>
    </recommendedName>
</protein>
<feature type="compositionally biased region" description="Acidic residues" evidence="1">
    <location>
        <begin position="198"/>
        <end position="211"/>
    </location>
</feature>